<feature type="domain" description="Thiamine-binding protein" evidence="2">
    <location>
        <begin position="5"/>
        <end position="96"/>
    </location>
</feature>
<comment type="similarity">
    <text evidence="1">Belongs to the UPF0045 family.</text>
</comment>
<evidence type="ECO:0000313" key="3">
    <source>
        <dbReference type="EMBL" id="QKF67779.1"/>
    </source>
</evidence>
<sequence>MSILMEMSMFPTDKSESKSKEVAEVIKIIRDSGVNYQLTSMATIIETNTMSEALSLAEKCYLRLEELGCNRVYATLKFDIRVGHDNRLKTKIESVEKYIGEVSK</sequence>
<dbReference type="InterPro" id="IPR029756">
    <property type="entry name" value="MTH1187/YkoF-like"/>
</dbReference>
<reference evidence="3 4" key="1">
    <citation type="submission" date="2020-05" db="EMBL/GenBank/DDBJ databases">
        <title>Complete genome sequencing of Campylobacter and Arcobacter type strains.</title>
        <authorList>
            <person name="Miller W.G."/>
            <person name="Yee E."/>
        </authorList>
    </citation>
    <scope>NUCLEOTIDE SEQUENCE [LARGE SCALE GENOMIC DNA]</scope>
    <source>
        <strain evidence="3 4">LMG 26156</strain>
    </source>
</reference>
<dbReference type="InterPro" id="IPR002767">
    <property type="entry name" value="Thiamine_BP"/>
</dbReference>
<dbReference type="KEGG" id="avp:AVENP_2251"/>
<dbReference type="PANTHER" id="PTHR33777">
    <property type="entry name" value="UPF0045 PROTEIN ECM15"/>
    <property type="match status" value="1"/>
</dbReference>
<evidence type="ECO:0000259" key="2">
    <source>
        <dbReference type="Pfam" id="PF01910"/>
    </source>
</evidence>
<dbReference type="PANTHER" id="PTHR33777:SF1">
    <property type="entry name" value="UPF0045 PROTEIN ECM15"/>
    <property type="match status" value="1"/>
</dbReference>
<accession>A0AAE7E4U2</accession>
<gene>
    <name evidence="3" type="ORF">AVENP_2251</name>
</gene>
<dbReference type="Gene3D" id="3.30.70.930">
    <property type="match status" value="1"/>
</dbReference>
<dbReference type="GO" id="GO:0005829">
    <property type="term" value="C:cytosol"/>
    <property type="evidence" value="ECO:0007669"/>
    <property type="project" value="TreeGrafter"/>
</dbReference>
<name>A0AAE7E4U2_9BACT</name>
<dbReference type="Pfam" id="PF01910">
    <property type="entry name" value="Thiamine_BP"/>
    <property type="match status" value="1"/>
</dbReference>
<dbReference type="InterPro" id="IPR051614">
    <property type="entry name" value="UPF0045_domain"/>
</dbReference>
<protein>
    <submittedName>
        <fullName evidence="3">Thiamine binding protein</fullName>
    </submittedName>
</protein>
<dbReference type="NCBIfam" id="TIGR00106">
    <property type="entry name" value="MTH1187 family thiamine-binding protein"/>
    <property type="match status" value="1"/>
</dbReference>
<dbReference type="AlphaFoldDB" id="A0AAE7E4U2"/>
<dbReference type="Proteomes" id="UP000503482">
    <property type="component" value="Chromosome"/>
</dbReference>
<dbReference type="EMBL" id="CP053840">
    <property type="protein sequence ID" value="QKF67779.1"/>
    <property type="molecule type" value="Genomic_DNA"/>
</dbReference>
<evidence type="ECO:0000313" key="4">
    <source>
        <dbReference type="Proteomes" id="UP000503482"/>
    </source>
</evidence>
<evidence type="ECO:0000256" key="1">
    <source>
        <dbReference type="ARBA" id="ARBA00010272"/>
    </source>
</evidence>
<dbReference type="RefSeq" id="WP_128359319.1">
    <property type="nucleotide sequence ID" value="NZ_CP053840.1"/>
</dbReference>
<organism evidence="3 4">
    <name type="scientific">Arcobacter venerupis</name>
    <dbReference type="NCBI Taxonomy" id="1054033"/>
    <lineage>
        <taxon>Bacteria</taxon>
        <taxon>Pseudomonadati</taxon>
        <taxon>Campylobacterota</taxon>
        <taxon>Epsilonproteobacteria</taxon>
        <taxon>Campylobacterales</taxon>
        <taxon>Arcobacteraceae</taxon>
        <taxon>Arcobacter</taxon>
    </lineage>
</organism>
<proteinExistence type="inferred from homology"/>
<dbReference type="SUPFAM" id="SSF89957">
    <property type="entry name" value="MTH1187/YkoF-like"/>
    <property type="match status" value="1"/>
</dbReference>
<keyword evidence="4" id="KW-1185">Reference proteome</keyword>